<keyword evidence="4" id="KW-1185">Reference proteome</keyword>
<keyword evidence="2" id="KW-0812">Transmembrane</keyword>
<protein>
    <submittedName>
        <fullName evidence="3">Uncharacterized protein</fullName>
    </submittedName>
</protein>
<dbReference type="Proteomes" id="UP000758701">
    <property type="component" value="Unassembled WGS sequence"/>
</dbReference>
<reference evidence="3 4" key="1">
    <citation type="submission" date="2021-06" db="EMBL/GenBank/DDBJ databases">
        <title>Ecological speciation of a Streptomyces species isolated from different habitats and geographic origins.</title>
        <authorList>
            <person name="Wang J."/>
        </authorList>
    </citation>
    <scope>NUCLEOTIDE SEQUENCE [LARGE SCALE GENOMIC DNA]</scope>
    <source>
        <strain evidence="3 4">FXJ8.012</strain>
    </source>
</reference>
<evidence type="ECO:0000256" key="2">
    <source>
        <dbReference type="SAM" id="Phobius"/>
    </source>
</evidence>
<sequence>MADAPPVPRPSGVTARSLLPPSALCGFVLLLVLVFALSYAAGSAAGPVAPGMHGTSGSGGGGGGGDDPSGTGGGMEDMPGMRHGSGE</sequence>
<evidence type="ECO:0000313" key="3">
    <source>
        <dbReference type="EMBL" id="MBZ6152063.1"/>
    </source>
</evidence>
<dbReference type="RefSeq" id="WP_224228368.1">
    <property type="nucleotide sequence ID" value="NZ_JAHSSQ010000032.1"/>
</dbReference>
<evidence type="ECO:0000256" key="1">
    <source>
        <dbReference type="SAM" id="MobiDB-lite"/>
    </source>
</evidence>
<keyword evidence="2" id="KW-1133">Transmembrane helix</keyword>
<comment type="caution">
    <text evidence="3">The sequence shown here is derived from an EMBL/GenBank/DDBJ whole genome shotgun (WGS) entry which is preliminary data.</text>
</comment>
<proteinExistence type="predicted"/>
<dbReference type="EMBL" id="JAHSTP010000004">
    <property type="protein sequence ID" value="MBZ6152063.1"/>
    <property type="molecule type" value="Genomic_DNA"/>
</dbReference>
<keyword evidence="2" id="KW-0472">Membrane</keyword>
<feature type="region of interest" description="Disordered" evidence="1">
    <location>
        <begin position="47"/>
        <end position="87"/>
    </location>
</feature>
<feature type="compositionally biased region" description="Gly residues" evidence="1">
    <location>
        <begin position="54"/>
        <end position="75"/>
    </location>
</feature>
<organism evidence="3 4">
    <name type="scientific">Streptomyces olivaceus</name>
    <dbReference type="NCBI Taxonomy" id="47716"/>
    <lineage>
        <taxon>Bacteria</taxon>
        <taxon>Bacillati</taxon>
        <taxon>Actinomycetota</taxon>
        <taxon>Actinomycetes</taxon>
        <taxon>Kitasatosporales</taxon>
        <taxon>Streptomycetaceae</taxon>
        <taxon>Streptomyces</taxon>
    </lineage>
</organism>
<name>A0ABS7W242_STROV</name>
<evidence type="ECO:0000313" key="4">
    <source>
        <dbReference type="Proteomes" id="UP000758701"/>
    </source>
</evidence>
<gene>
    <name evidence="3" type="ORF">KVH32_12965</name>
</gene>
<accession>A0ABS7W242</accession>
<feature type="transmembrane region" description="Helical" evidence="2">
    <location>
        <begin position="20"/>
        <end position="42"/>
    </location>
</feature>